<feature type="non-terminal residue" evidence="18">
    <location>
        <position position="645"/>
    </location>
</feature>
<evidence type="ECO:0000313" key="18">
    <source>
        <dbReference type="EMBL" id="KNC32024.1"/>
    </source>
</evidence>
<dbReference type="AlphaFoldDB" id="A0A0L0CKN0"/>
<evidence type="ECO:0000256" key="13">
    <source>
        <dbReference type="ARBA" id="ARBA00032464"/>
    </source>
</evidence>
<evidence type="ECO:0000259" key="17">
    <source>
        <dbReference type="Pfam" id="PF08450"/>
    </source>
</evidence>
<keyword evidence="16" id="KW-0732">Signal</keyword>
<dbReference type="PANTHER" id="PTHR10907:SF66">
    <property type="entry name" value="MIP34848P1-RELATED"/>
    <property type="match status" value="1"/>
</dbReference>
<evidence type="ECO:0000256" key="9">
    <source>
        <dbReference type="ARBA" id="ARBA00022490"/>
    </source>
</evidence>
<evidence type="ECO:0000256" key="1">
    <source>
        <dbReference type="ARBA" id="ARBA00001589"/>
    </source>
</evidence>
<feature type="domain" description="SMP-30/Gluconolactonase/LRE-like region" evidence="17">
    <location>
        <begin position="62"/>
        <end position="323"/>
    </location>
</feature>
<comment type="cofactor">
    <cofactor evidence="3">
        <name>Mn(2+)</name>
        <dbReference type="ChEBI" id="CHEBI:29035"/>
    </cofactor>
</comment>
<dbReference type="Proteomes" id="UP000037069">
    <property type="component" value="Unassembled WGS sequence"/>
</dbReference>
<keyword evidence="9" id="KW-0963">Cytoplasm</keyword>
<evidence type="ECO:0000256" key="11">
    <source>
        <dbReference type="ARBA" id="ARBA00022801"/>
    </source>
</evidence>
<keyword evidence="19" id="KW-1185">Reference proteome</keyword>
<feature type="active site" description="Proton donor/acceptor" evidence="14">
    <location>
        <position position="264"/>
    </location>
</feature>
<evidence type="ECO:0000256" key="10">
    <source>
        <dbReference type="ARBA" id="ARBA00022723"/>
    </source>
</evidence>
<gene>
    <name evidence="18" type="ORF">FF38_10698</name>
</gene>
<feature type="binding site" evidence="15">
    <location>
        <position position="161"/>
    </location>
    <ligand>
        <name>substrate</name>
    </ligand>
</feature>
<comment type="similarity">
    <text evidence="6">Belongs to the SMP-30/CGR1 family.</text>
</comment>
<dbReference type="GO" id="GO:0005737">
    <property type="term" value="C:cytoplasm"/>
    <property type="evidence" value="ECO:0007669"/>
    <property type="project" value="UniProtKB-SubCell"/>
</dbReference>
<evidence type="ECO:0000256" key="12">
    <source>
        <dbReference type="ARBA" id="ARBA00022837"/>
    </source>
</evidence>
<dbReference type="GO" id="GO:0005509">
    <property type="term" value="F:calcium ion binding"/>
    <property type="evidence" value="ECO:0007669"/>
    <property type="project" value="TreeGrafter"/>
</dbReference>
<dbReference type="Pfam" id="PF08450">
    <property type="entry name" value="SGL"/>
    <property type="match status" value="2"/>
</dbReference>
<dbReference type="STRING" id="7375.A0A0L0CKN0"/>
<evidence type="ECO:0000256" key="8">
    <source>
        <dbReference type="ARBA" id="ARBA00016808"/>
    </source>
</evidence>
<comment type="cofactor">
    <cofactor evidence="2">
        <name>Ca(2+)</name>
        <dbReference type="ChEBI" id="CHEBI:29108"/>
    </cofactor>
</comment>
<evidence type="ECO:0000256" key="14">
    <source>
        <dbReference type="PIRSR" id="PIRSR605511-1"/>
    </source>
</evidence>
<dbReference type="OrthoDB" id="423498at2759"/>
<dbReference type="FunFam" id="2.120.10.30:FF:000027">
    <property type="entry name" value="Regucalcin homologue"/>
    <property type="match status" value="2"/>
</dbReference>
<dbReference type="EMBL" id="JRES01000349">
    <property type="protein sequence ID" value="KNC32024.1"/>
    <property type="molecule type" value="Genomic_DNA"/>
</dbReference>
<protein>
    <recommendedName>
        <fullName evidence="8">Regucalcin</fullName>
        <ecNumber evidence="7">3.1.1.17</ecNumber>
    </recommendedName>
    <alternativeName>
        <fullName evidence="13">Gluconolactonase</fullName>
    </alternativeName>
</protein>
<dbReference type="InterPro" id="IPR005511">
    <property type="entry name" value="SMP-30"/>
</dbReference>
<comment type="caution">
    <text evidence="18">The sequence shown here is derived from an EMBL/GenBank/DDBJ whole genome shotgun (WGS) entry which is preliminary data.</text>
</comment>
<dbReference type="GO" id="GO:0004341">
    <property type="term" value="F:gluconolactonase activity"/>
    <property type="evidence" value="ECO:0007669"/>
    <property type="project" value="UniProtKB-EC"/>
</dbReference>
<reference evidence="18 19" key="1">
    <citation type="journal article" date="2015" name="Nat. Commun.">
        <title>Lucilia cuprina genome unlocks parasitic fly biology to underpin future interventions.</title>
        <authorList>
            <person name="Anstead C.A."/>
            <person name="Korhonen P.K."/>
            <person name="Young N.D."/>
            <person name="Hall R.S."/>
            <person name="Jex A.R."/>
            <person name="Murali S.C."/>
            <person name="Hughes D.S."/>
            <person name="Lee S.F."/>
            <person name="Perry T."/>
            <person name="Stroehlein A.J."/>
            <person name="Ansell B.R."/>
            <person name="Breugelmans B."/>
            <person name="Hofmann A."/>
            <person name="Qu J."/>
            <person name="Dugan S."/>
            <person name="Lee S.L."/>
            <person name="Chao H."/>
            <person name="Dinh H."/>
            <person name="Han Y."/>
            <person name="Doddapaneni H.V."/>
            <person name="Worley K.C."/>
            <person name="Muzny D.M."/>
            <person name="Ioannidis P."/>
            <person name="Waterhouse R.M."/>
            <person name="Zdobnov E.M."/>
            <person name="James P.J."/>
            <person name="Bagnall N.H."/>
            <person name="Kotze A.C."/>
            <person name="Gibbs R.A."/>
            <person name="Richards S."/>
            <person name="Batterham P."/>
            <person name="Gasser R.B."/>
        </authorList>
    </citation>
    <scope>NUCLEOTIDE SEQUENCE [LARGE SCALE GENOMIC DNA]</scope>
    <source>
        <strain evidence="18 19">LS</strain>
        <tissue evidence="18">Full body</tissue>
    </source>
</reference>
<organism evidence="18 19">
    <name type="scientific">Lucilia cuprina</name>
    <name type="common">Green bottle fly</name>
    <name type="synonym">Australian sheep blowfly</name>
    <dbReference type="NCBI Taxonomy" id="7375"/>
    <lineage>
        <taxon>Eukaryota</taxon>
        <taxon>Metazoa</taxon>
        <taxon>Ecdysozoa</taxon>
        <taxon>Arthropoda</taxon>
        <taxon>Hexapoda</taxon>
        <taxon>Insecta</taxon>
        <taxon>Pterygota</taxon>
        <taxon>Neoptera</taxon>
        <taxon>Endopterygota</taxon>
        <taxon>Diptera</taxon>
        <taxon>Brachycera</taxon>
        <taxon>Muscomorpha</taxon>
        <taxon>Oestroidea</taxon>
        <taxon>Calliphoridae</taxon>
        <taxon>Luciliinae</taxon>
        <taxon>Lucilia</taxon>
    </lineage>
</organism>
<feature type="binding site" evidence="15">
    <location>
        <position position="264"/>
    </location>
    <ligand>
        <name>a divalent metal cation</name>
        <dbReference type="ChEBI" id="CHEBI:60240"/>
    </ligand>
</feature>
<comment type="cofactor">
    <cofactor evidence="4">
        <name>Mg(2+)</name>
        <dbReference type="ChEBI" id="CHEBI:18420"/>
    </cofactor>
</comment>
<evidence type="ECO:0000256" key="3">
    <source>
        <dbReference type="ARBA" id="ARBA00001936"/>
    </source>
</evidence>
<evidence type="ECO:0000313" key="19">
    <source>
        <dbReference type="Proteomes" id="UP000037069"/>
    </source>
</evidence>
<dbReference type="InterPro" id="IPR011042">
    <property type="entry name" value="6-blade_b-propeller_TolB-like"/>
</dbReference>
<sequence>MRMLTQSFKLFFVVLLSSIFGIREAYGNGHKEVSMEVNITNSSVNKTMSYKVEPLPDSHAELGEGPHWDVATQNLYFVDINAGKLLRYNYNENKVYKAKIEGEDLAGFVVPVEGTTDQFAVGSGRRVVIVQWDGVSETAKVLKTLFEVQMGEERFEGNRFNDGKCDPRGRLFAGTMRYVGDEFEHRWGELYKYEKGGKVEVVKSNVGISNGLAWNEKTKKFYYIDTTDYEVKEYDYDFETGKASNPKVVFNLRKTSPKDHLLPDGMTIDTEGNIYVATFNGYTIYKINPTTGQVLLEIKFPCKQITSAAFGGPNLDVLFVTTSSRFGEPDPAGTTYKMSYKVEEIQGSLADMGEGPHWDVASQNLYYVDINAGKILRYSYKENKVYKAKVEGEEYASYIIPVDGTTDQFAVGCGRRCLVVRWDGVSPTAKPISTLFEVQMGNDRNEFIRLNDGKCDSKGRLFAGTMRHVGDLYEHRWGELYKYEKGGKIDIIKTDVGISNGLTWDDKLKKFYFADTADFEVKEYDYDVNTGQIDINKPKITLDFRKNTTKDHLLPDGMTIDTEGNIYVATFNGYTVYKINPNTGKILLEIKIPCLHVTSVAFGGPNLDILFVTTANEDDLPPPCGSVFKVTGLGAKGCPMTNVKI</sequence>
<feature type="chain" id="PRO_5005536240" description="Regucalcin" evidence="16">
    <location>
        <begin position="28"/>
        <end position="645"/>
    </location>
</feature>
<feature type="binding site" evidence="15">
    <location>
        <position position="159"/>
    </location>
    <ligand>
        <name>substrate</name>
    </ligand>
</feature>
<evidence type="ECO:0000256" key="5">
    <source>
        <dbReference type="ARBA" id="ARBA00004496"/>
    </source>
</evidence>
<dbReference type="PANTHER" id="PTHR10907">
    <property type="entry name" value="REGUCALCIN"/>
    <property type="match status" value="1"/>
</dbReference>
<keyword evidence="11" id="KW-0378">Hydrolase</keyword>
<feature type="binding site" evidence="15">
    <location>
        <position position="210"/>
    </location>
    <ligand>
        <name>a divalent metal cation</name>
        <dbReference type="ChEBI" id="CHEBI:60240"/>
    </ligand>
</feature>
<accession>A0A0L0CKN0</accession>
<proteinExistence type="inferred from homology"/>
<feature type="domain" description="SMP-30/Gluconolactonase/LRE-like region" evidence="17">
    <location>
        <begin position="352"/>
        <end position="616"/>
    </location>
</feature>
<dbReference type="SMART" id="SM00564">
    <property type="entry name" value="PQQ"/>
    <property type="match status" value="2"/>
</dbReference>
<comment type="subcellular location">
    <subcellularLocation>
        <location evidence="5">Cytoplasm</location>
    </subcellularLocation>
</comment>
<evidence type="ECO:0000256" key="15">
    <source>
        <dbReference type="PIRSR" id="PIRSR605511-2"/>
    </source>
</evidence>
<keyword evidence="15" id="KW-0862">Zinc</keyword>
<dbReference type="EC" id="3.1.1.17" evidence="7"/>
<feature type="signal peptide" evidence="16">
    <location>
        <begin position="1"/>
        <end position="27"/>
    </location>
</feature>
<evidence type="ECO:0000256" key="16">
    <source>
        <dbReference type="SAM" id="SignalP"/>
    </source>
</evidence>
<dbReference type="GO" id="GO:0019853">
    <property type="term" value="P:L-ascorbic acid biosynthetic process"/>
    <property type="evidence" value="ECO:0007669"/>
    <property type="project" value="TreeGrafter"/>
</dbReference>
<keyword evidence="10 15" id="KW-0479">Metal-binding</keyword>
<evidence type="ECO:0000256" key="7">
    <source>
        <dbReference type="ARBA" id="ARBA00013227"/>
    </source>
</evidence>
<dbReference type="InterPro" id="IPR013658">
    <property type="entry name" value="SGL"/>
</dbReference>
<dbReference type="OMA" id="DVHRWDS"/>
<keyword evidence="12" id="KW-0106">Calcium</keyword>
<dbReference type="InterPro" id="IPR018391">
    <property type="entry name" value="PQQ_b-propeller_rpt"/>
</dbReference>
<evidence type="ECO:0000256" key="2">
    <source>
        <dbReference type="ARBA" id="ARBA00001913"/>
    </source>
</evidence>
<name>A0A0L0CKN0_LUCCU</name>
<evidence type="ECO:0000256" key="6">
    <source>
        <dbReference type="ARBA" id="ARBA00008853"/>
    </source>
</evidence>
<feature type="binding site" evidence="15">
    <location>
        <position position="64"/>
    </location>
    <ligand>
        <name>a divalent metal cation</name>
        <dbReference type="ChEBI" id="CHEBI:60240"/>
    </ligand>
</feature>
<evidence type="ECO:0000256" key="4">
    <source>
        <dbReference type="ARBA" id="ARBA00001946"/>
    </source>
</evidence>
<comment type="cofactor">
    <cofactor evidence="15">
        <name>Zn(2+)</name>
        <dbReference type="ChEBI" id="CHEBI:29105"/>
    </cofactor>
    <text evidence="15">Binds 1 divalent metal cation per subunit.</text>
</comment>
<dbReference type="SUPFAM" id="SSF63829">
    <property type="entry name" value="Calcium-dependent phosphotriesterase"/>
    <property type="match status" value="2"/>
</dbReference>
<comment type="catalytic activity">
    <reaction evidence="1">
        <text>D-glucono-1,5-lactone + H2O = D-gluconate + H(+)</text>
        <dbReference type="Rhea" id="RHEA:10440"/>
        <dbReference type="ChEBI" id="CHEBI:15377"/>
        <dbReference type="ChEBI" id="CHEBI:15378"/>
        <dbReference type="ChEBI" id="CHEBI:16217"/>
        <dbReference type="ChEBI" id="CHEBI:18391"/>
        <dbReference type="EC" id="3.1.1.17"/>
    </reaction>
</comment>
<dbReference type="PRINTS" id="PR01790">
    <property type="entry name" value="SMP30FAMILY"/>
</dbReference>
<dbReference type="Gene3D" id="2.120.10.30">
    <property type="entry name" value="TolB, C-terminal domain"/>
    <property type="match status" value="2"/>
</dbReference>